<dbReference type="GO" id="GO:0031218">
    <property type="term" value="F:arabinogalactan endo-1,4-beta-galactosidase activity"/>
    <property type="evidence" value="ECO:0007669"/>
    <property type="project" value="UniProtKB-EC"/>
</dbReference>
<evidence type="ECO:0000256" key="5">
    <source>
        <dbReference type="SAM" id="MobiDB-lite"/>
    </source>
</evidence>
<comment type="similarity">
    <text evidence="1 4">Belongs to the glycosyl hydrolase 53 family.</text>
</comment>
<evidence type="ECO:0000313" key="9">
    <source>
        <dbReference type="Proteomes" id="UP000189857"/>
    </source>
</evidence>
<feature type="compositionally biased region" description="Basic and acidic residues" evidence="5">
    <location>
        <begin position="721"/>
        <end position="743"/>
    </location>
</feature>
<dbReference type="Pfam" id="PF07745">
    <property type="entry name" value="Glyco_hydro_53"/>
    <property type="match status" value="1"/>
</dbReference>
<keyword evidence="6" id="KW-0812">Transmembrane</keyword>
<dbReference type="EC" id="3.2.1.89" evidence="4"/>
<feature type="domain" description="Bacterial Ig-like" evidence="7">
    <location>
        <begin position="484"/>
        <end position="538"/>
    </location>
</feature>
<feature type="region of interest" description="Disordered" evidence="5">
    <location>
        <begin position="718"/>
        <end position="743"/>
    </location>
</feature>
<evidence type="ECO:0000259" key="7">
    <source>
        <dbReference type="Pfam" id="PF07532"/>
    </source>
</evidence>
<dbReference type="GO" id="GO:0045490">
    <property type="term" value="P:pectin catabolic process"/>
    <property type="evidence" value="ECO:0007669"/>
    <property type="project" value="TreeGrafter"/>
</dbReference>
<dbReference type="OrthoDB" id="9768786at2"/>
<dbReference type="Pfam" id="PF07532">
    <property type="entry name" value="Big_4"/>
    <property type="match status" value="1"/>
</dbReference>
<evidence type="ECO:0000256" key="4">
    <source>
        <dbReference type="RuleBase" id="RU361192"/>
    </source>
</evidence>
<keyword evidence="6" id="KW-0472">Membrane</keyword>
<keyword evidence="6" id="KW-1133">Transmembrane helix</keyword>
<dbReference type="GO" id="GO:0015926">
    <property type="term" value="F:glucosidase activity"/>
    <property type="evidence" value="ECO:0007669"/>
    <property type="project" value="InterPro"/>
</dbReference>
<protein>
    <recommendedName>
        <fullName evidence="4">Arabinogalactan endo-beta-1,4-galactanase</fullName>
        <ecNumber evidence="4">3.2.1.89</ecNumber>
    </recommendedName>
</protein>
<keyword evidence="2 4" id="KW-0378">Hydrolase</keyword>
<dbReference type="Proteomes" id="UP000189857">
    <property type="component" value="Unassembled WGS sequence"/>
</dbReference>
<dbReference type="InterPro" id="IPR011081">
    <property type="entry name" value="Big_4"/>
</dbReference>
<proteinExistence type="inferred from homology"/>
<gene>
    <name evidence="8" type="ORF">SAMN02745110_02156</name>
</gene>
<dbReference type="InterPro" id="IPR017853">
    <property type="entry name" value="GH"/>
</dbReference>
<dbReference type="SUPFAM" id="SSF51445">
    <property type="entry name" value="(Trans)glycosidases"/>
    <property type="match status" value="1"/>
</dbReference>
<reference evidence="8 9" key="1">
    <citation type="submission" date="2017-02" db="EMBL/GenBank/DDBJ databases">
        <authorList>
            <person name="Peterson S.W."/>
        </authorList>
    </citation>
    <scope>NUCLEOTIDE SEQUENCE [LARGE SCALE GENOMIC DNA]</scope>
    <source>
        <strain evidence="8 9">ATCC 17233</strain>
    </source>
</reference>
<dbReference type="EMBL" id="FUXA01000014">
    <property type="protein sequence ID" value="SJZ95502.1"/>
    <property type="molecule type" value="Genomic_DNA"/>
</dbReference>
<evidence type="ECO:0000256" key="6">
    <source>
        <dbReference type="SAM" id="Phobius"/>
    </source>
</evidence>
<organism evidence="8 9">
    <name type="scientific">Eubacterium ruminantium</name>
    <dbReference type="NCBI Taxonomy" id="42322"/>
    <lineage>
        <taxon>Bacteria</taxon>
        <taxon>Bacillati</taxon>
        <taxon>Bacillota</taxon>
        <taxon>Clostridia</taxon>
        <taxon>Eubacteriales</taxon>
        <taxon>Eubacteriaceae</taxon>
        <taxon>Eubacterium</taxon>
    </lineage>
</organism>
<dbReference type="RefSeq" id="WP_078787952.1">
    <property type="nucleotide sequence ID" value="NZ_FMTO01000013.1"/>
</dbReference>
<evidence type="ECO:0000256" key="3">
    <source>
        <dbReference type="ARBA" id="ARBA00023295"/>
    </source>
</evidence>
<dbReference type="PANTHER" id="PTHR34983">
    <property type="entry name" value="ARABINOGALACTAN ENDO-BETA-1,4-GALACTANASE A"/>
    <property type="match status" value="1"/>
</dbReference>
<evidence type="ECO:0000313" key="8">
    <source>
        <dbReference type="EMBL" id="SJZ95502.1"/>
    </source>
</evidence>
<evidence type="ECO:0000256" key="2">
    <source>
        <dbReference type="ARBA" id="ARBA00022801"/>
    </source>
</evidence>
<keyword evidence="3 4" id="KW-0326">Glycosidase</keyword>
<dbReference type="Gene3D" id="2.60.120.260">
    <property type="entry name" value="Galactose-binding domain-like"/>
    <property type="match status" value="1"/>
</dbReference>
<accession>A0A1T4PVE9</accession>
<comment type="catalytic activity">
    <reaction evidence="4">
        <text>The enzyme specifically hydrolyzes (1-&gt;4)-beta-D-galactosidic linkages in type I arabinogalactans.</text>
        <dbReference type="EC" id="3.2.1.89"/>
    </reaction>
</comment>
<feature type="transmembrane region" description="Helical" evidence="6">
    <location>
        <begin position="751"/>
        <end position="772"/>
    </location>
</feature>
<dbReference type="Gene3D" id="3.20.20.80">
    <property type="entry name" value="Glycosidases"/>
    <property type="match status" value="1"/>
</dbReference>
<name>A0A1T4PVE9_9FIRM</name>
<dbReference type="AlphaFoldDB" id="A0A1T4PVE9"/>
<dbReference type="PANTHER" id="PTHR34983:SF2">
    <property type="entry name" value="ENDO-BETA-1,4-GALACTANASE"/>
    <property type="match status" value="1"/>
</dbReference>
<keyword evidence="9" id="KW-1185">Reference proteome</keyword>
<dbReference type="InterPro" id="IPR011683">
    <property type="entry name" value="Glyco_hydro_53"/>
</dbReference>
<evidence type="ECO:0000256" key="1">
    <source>
        <dbReference type="ARBA" id="ARBA00010687"/>
    </source>
</evidence>
<sequence>MFKGLFTKTAVCFATAVLLLSGAKQGKSLGSKAYDEDVKNASQYDETVDYISQYDGQDRNVIYFDEDEVTPGDSDADSGELYVEQIELPEDFYTGVDISSYLSEKESGVIYYDYDGNKLDDKGFFLFLKSCGINTVRIRVWNNPYDAEGNGYGGGNCDINRAVIMGKFAVDAGLKVLIDFHYSDFWADPGKQSAPKEWTGMSLDEKAVALHDYTVSCLEMLKAEGVTPEIVQIGNETTKGFCGETSWTEICKLLKAGSDAVHEVLPETKRAVHFTNPNSENYYAYARYLDNNSVDYEIFATSYYPFWHGDYDNLKTQLEYVTSNFDKDVMVVETSYVYTYDDGDGFSNTIGEGTPGVAMNYMISEQGQANLIHDVTKTVTEFGDHGVGVFYWEPAWIPVRRLSDPETQQVEDNNVLWEKYGSGWATRYSGEYDKDAREWFGGSAVDNQALFDFDGHPLRSLKIFNLIRNGSDGKYGIVDIEVDDVTAGAGDEIALPNMAVLRYTDDKKVEANVSWDQNDIDKVTSSGSGEYVVKGKVSVGDTDYDVSCNVKVSSENLLKNPGFEEPEMKYWTITDDNSKGQACVSRKNDTSNVRNGEYCLQFWSGEPISYRVEQTVFLKKGRYVLGSWIEGGDAGTGAEFKLYAKNDKDVYSVDTEVTSWKEYKNPEINDIVIDEDGTKLTIGVSVKCDANGWGAWDDFYLYSLDGNGGVMPGMEYDSTETTEKLTETSEEVEKTTTTEEKNEKKSAGTSVLTIILLVISFIFILAVVVIIIKKAKDKN</sequence>